<feature type="coiled-coil region" evidence="1">
    <location>
        <begin position="12"/>
        <end position="39"/>
    </location>
</feature>
<sequence length="123" mass="14304">MGVPQNLPNSFAQAIMDEIDQLTRERDEILAEINRLETAPSDHVNADDEMAPLNSVEKRLIPQLAVFPGFVDIFLFSCVPKDTFRYILPLLSKCSMTLSELNERFARKCDYYDQMYEFNIRKH</sequence>
<dbReference type="AlphaFoldDB" id="A0AA39LLL5"/>
<protein>
    <submittedName>
        <fullName evidence="2">Uncharacterized protein</fullName>
    </submittedName>
</protein>
<dbReference type="Proteomes" id="UP001175271">
    <property type="component" value="Unassembled WGS sequence"/>
</dbReference>
<name>A0AA39LLL5_9BILA</name>
<reference evidence="2" key="1">
    <citation type="submission" date="2023-06" db="EMBL/GenBank/DDBJ databases">
        <title>Genomic analysis of the entomopathogenic nematode Steinernema hermaphroditum.</title>
        <authorList>
            <person name="Schwarz E.M."/>
            <person name="Heppert J.K."/>
            <person name="Baniya A."/>
            <person name="Schwartz H.T."/>
            <person name="Tan C.-H."/>
            <person name="Antoshechkin I."/>
            <person name="Sternberg P.W."/>
            <person name="Goodrich-Blair H."/>
            <person name="Dillman A.R."/>
        </authorList>
    </citation>
    <scope>NUCLEOTIDE SEQUENCE</scope>
    <source>
        <strain evidence="2">PS9179</strain>
        <tissue evidence="2">Whole animal</tissue>
    </source>
</reference>
<keyword evidence="1" id="KW-0175">Coiled coil</keyword>
<gene>
    <name evidence="2" type="ORF">QR680_015857</name>
</gene>
<proteinExistence type="predicted"/>
<evidence type="ECO:0000313" key="3">
    <source>
        <dbReference type="Proteomes" id="UP001175271"/>
    </source>
</evidence>
<keyword evidence="3" id="KW-1185">Reference proteome</keyword>
<accession>A0AA39LLL5</accession>
<dbReference type="EMBL" id="JAUCMV010000004">
    <property type="protein sequence ID" value="KAK0401569.1"/>
    <property type="molecule type" value="Genomic_DNA"/>
</dbReference>
<evidence type="ECO:0000313" key="2">
    <source>
        <dbReference type="EMBL" id="KAK0401569.1"/>
    </source>
</evidence>
<evidence type="ECO:0000256" key="1">
    <source>
        <dbReference type="SAM" id="Coils"/>
    </source>
</evidence>
<organism evidence="2 3">
    <name type="scientific">Steinernema hermaphroditum</name>
    <dbReference type="NCBI Taxonomy" id="289476"/>
    <lineage>
        <taxon>Eukaryota</taxon>
        <taxon>Metazoa</taxon>
        <taxon>Ecdysozoa</taxon>
        <taxon>Nematoda</taxon>
        <taxon>Chromadorea</taxon>
        <taxon>Rhabditida</taxon>
        <taxon>Tylenchina</taxon>
        <taxon>Panagrolaimomorpha</taxon>
        <taxon>Strongyloidoidea</taxon>
        <taxon>Steinernematidae</taxon>
        <taxon>Steinernema</taxon>
    </lineage>
</organism>
<comment type="caution">
    <text evidence="2">The sequence shown here is derived from an EMBL/GenBank/DDBJ whole genome shotgun (WGS) entry which is preliminary data.</text>
</comment>